<dbReference type="PANTHER" id="PTHR33923:SF3">
    <property type="entry name" value="CALMODULIN BINDING PROTEIN PICBP"/>
    <property type="match status" value="1"/>
</dbReference>
<dbReference type="EMBL" id="CACTIH010005630">
    <property type="protein sequence ID" value="CAA2999370.1"/>
    <property type="molecule type" value="Genomic_DNA"/>
</dbReference>
<sequence>MARVEAYQDAAPEIRVFQEVNKSEAQNGSHNILLERQNYIRMWHSIYQHVVSGIAAKVGSQLLDGTDDDEVEDCNELSKISKGDYFPKSGYDQGKENRIPSHLNSAFNKTDAVKLVQEAVDEILLPEVQDD</sequence>
<reference evidence="1 2" key="1">
    <citation type="submission" date="2019-12" db="EMBL/GenBank/DDBJ databases">
        <authorList>
            <person name="Alioto T."/>
            <person name="Alioto T."/>
            <person name="Gomez Garrido J."/>
        </authorList>
    </citation>
    <scope>NUCLEOTIDE SEQUENCE [LARGE SCALE GENOMIC DNA]</scope>
</reference>
<comment type="caution">
    <text evidence="1">The sequence shown here is derived from an EMBL/GenBank/DDBJ whole genome shotgun (WGS) entry which is preliminary data.</text>
</comment>
<name>A0A8S0T1Q4_OLEEU</name>
<dbReference type="AlphaFoldDB" id="A0A8S0T1Q4"/>
<proteinExistence type="predicted"/>
<dbReference type="Proteomes" id="UP000594638">
    <property type="component" value="Unassembled WGS sequence"/>
</dbReference>
<dbReference type="PANTHER" id="PTHR33923">
    <property type="entry name" value="CALMODULIN-BINDING PROTEIN-RELATED"/>
    <property type="match status" value="1"/>
</dbReference>
<organism evidence="1 2">
    <name type="scientific">Olea europaea subsp. europaea</name>
    <dbReference type="NCBI Taxonomy" id="158383"/>
    <lineage>
        <taxon>Eukaryota</taxon>
        <taxon>Viridiplantae</taxon>
        <taxon>Streptophyta</taxon>
        <taxon>Embryophyta</taxon>
        <taxon>Tracheophyta</taxon>
        <taxon>Spermatophyta</taxon>
        <taxon>Magnoliopsida</taxon>
        <taxon>eudicotyledons</taxon>
        <taxon>Gunneridae</taxon>
        <taxon>Pentapetalae</taxon>
        <taxon>asterids</taxon>
        <taxon>lamiids</taxon>
        <taxon>Lamiales</taxon>
        <taxon>Oleaceae</taxon>
        <taxon>Oleeae</taxon>
        <taxon>Olea</taxon>
    </lineage>
</organism>
<protein>
    <submittedName>
        <fullName evidence="1">Uncharacterized protein</fullName>
    </submittedName>
</protein>
<keyword evidence="2" id="KW-1185">Reference proteome</keyword>
<evidence type="ECO:0000313" key="1">
    <source>
        <dbReference type="EMBL" id="CAA2999370.1"/>
    </source>
</evidence>
<dbReference type="OrthoDB" id="1096728at2759"/>
<accession>A0A8S0T1Q4</accession>
<evidence type="ECO:0000313" key="2">
    <source>
        <dbReference type="Proteomes" id="UP000594638"/>
    </source>
</evidence>
<dbReference type="Gramene" id="OE9A049519T1">
    <property type="protein sequence ID" value="OE9A049519C1"/>
    <property type="gene ID" value="OE9A049519"/>
</dbReference>
<gene>
    <name evidence="1" type="ORF">OLEA9_A049519</name>
</gene>
<dbReference type="GO" id="GO:0005516">
    <property type="term" value="F:calmodulin binding"/>
    <property type="evidence" value="ECO:0007669"/>
    <property type="project" value="InterPro"/>
</dbReference>
<dbReference type="InterPro" id="IPR044681">
    <property type="entry name" value="PICBP-like"/>
</dbReference>